<proteinExistence type="predicted"/>
<evidence type="ECO:0000313" key="2">
    <source>
        <dbReference type="EMBL" id="GFQ85317.1"/>
    </source>
</evidence>
<gene>
    <name evidence="2" type="primary">AVEN_206443_1</name>
    <name evidence="2" type="ORF">TNCT_605581</name>
</gene>
<dbReference type="AlphaFoldDB" id="A0A8X6FPH7"/>
<name>A0A8X6FPH7_TRICU</name>
<reference evidence="2" key="1">
    <citation type="submission" date="2020-07" db="EMBL/GenBank/DDBJ databases">
        <title>Multicomponent nature underlies the extraordinary mechanical properties of spider dragline silk.</title>
        <authorList>
            <person name="Kono N."/>
            <person name="Nakamura H."/>
            <person name="Mori M."/>
            <person name="Yoshida Y."/>
            <person name="Ohtoshi R."/>
            <person name="Malay A.D."/>
            <person name="Moran D.A.P."/>
            <person name="Tomita M."/>
            <person name="Numata K."/>
            <person name="Arakawa K."/>
        </authorList>
    </citation>
    <scope>NUCLEOTIDE SEQUENCE</scope>
</reference>
<feature type="region of interest" description="Disordered" evidence="1">
    <location>
        <begin position="1"/>
        <end position="24"/>
    </location>
</feature>
<keyword evidence="3" id="KW-1185">Reference proteome</keyword>
<organism evidence="2 3">
    <name type="scientific">Trichonephila clavata</name>
    <name type="common">Joro spider</name>
    <name type="synonym">Nephila clavata</name>
    <dbReference type="NCBI Taxonomy" id="2740835"/>
    <lineage>
        <taxon>Eukaryota</taxon>
        <taxon>Metazoa</taxon>
        <taxon>Ecdysozoa</taxon>
        <taxon>Arthropoda</taxon>
        <taxon>Chelicerata</taxon>
        <taxon>Arachnida</taxon>
        <taxon>Araneae</taxon>
        <taxon>Araneomorphae</taxon>
        <taxon>Entelegynae</taxon>
        <taxon>Araneoidea</taxon>
        <taxon>Nephilidae</taxon>
        <taxon>Trichonephila</taxon>
    </lineage>
</organism>
<dbReference type="Gene3D" id="3.30.420.10">
    <property type="entry name" value="Ribonuclease H-like superfamily/Ribonuclease H"/>
    <property type="match status" value="1"/>
</dbReference>
<dbReference type="PANTHER" id="PTHR47331:SF1">
    <property type="entry name" value="GAG-LIKE PROTEIN"/>
    <property type="match status" value="1"/>
</dbReference>
<dbReference type="Proteomes" id="UP000887116">
    <property type="component" value="Unassembled WGS sequence"/>
</dbReference>
<dbReference type="PANTHER" id="PTHR47331">
    <property type="entry name" value="PHD-TYPE DOMAIN-CONTAINING PROTEIN"/>
    <property type="match status" value="1"/>
</dbReference>
<dbReference type="OrthoDB" id="6514903at2759"/>
<evidence type="ECO:0000313" key="3">
    <source>
        <dbReference type="Proteomes" id="UP000887116"/>
    </source>
</evidence>
<evidence type="ECO:0000256" key="1">
    <source>
        <dbReference type="SAM" id="MobiDB-lite"/>
    </source>
</evidence>
<dbReference type="InterPro" id="IPR036397">
    <property type="entry name" value="RNaseH_sf"/>
</dbReference>
<accession>A0A8X6FPH7</accession>
<feature type="compositionally biased region" description="Basic and acidic residues" evidence="1">
    <location>
        <begin position="1"/>
        <end position="11"/>
    </location>
</feature>
<dbReference type="GO" id="GO:0003676">
    <property type="term" value="F:nucleic acid binding"/>
    <property type="evidence" value="ECO:0007669"/>
    <property type="project" value="InterPro"/>
</dbReference>
<dbReference type="SUPFAM" id="SSF53098">
    <property type="entry name" value="Ribonuclease H-like"/>
    <property type="match status" value="1"/>
</dbReference>
<comment type="caution">
    <text evidence="2">The sequence shown here is derived from an EMBL/GenBank/DDBJ whole genome shotgun (WGS) entry which is preliminary data.</text>
</comment>
<dbReference type="EMBL" id="BMAO01032870">
    <property type="protein sequence ID" value="GFQ85317.1"/>
    <property type="molecule type" value="Genomic_DNA"/>
</dbReference>
<feature type="non-terminal residue" evidence="2">
    <location>
        <position position="1"/>
    </location>
</feature>
<sequence>SERKAEVKHAESGQQNIAPLPNDRIEKSQPFEITAVDSAGPLYLKDGSKLEWKFIIEGAPWWGGFWERLVRSVKNCLKCVLGKTSLMYEELNTVLIEVEAAISSRPLTYVYNDVNEPDPLTPSHFTVGSRLTTLPSPKFACKFY</sequence>
<protein>
    <submittedName>
        <fullName evidence="2">DUF5641 domain-containing protein</fullName>
    </submittedName>
</protein>
<dbReference type="InterPro" id="IPR012337">
    <property type="entry name" value="RNaseH-like_sf"/>
</dbReference>